<keyword evidence="6" id="KW-0479">Metal-binding</keyword>
<dbReference type="GO" id="GO:0046872">
    <property type="term" value="F:metal ion binding"/>
    <property type="evidence" value="ECO:0007669"/>
    <property type="project" value="UniProtKB-KW"/>
</dbReference>
<dbReference type="Gene3D" id="1.10.3210.10">
    <property type="entry name" value="Hypothetical protein af1432"/>
    <property type="match status" value="1"/>
</dbReference>
<gene>
    <name evidence="9" type="ORF">A3C19_02225</name>
</gene>
<evidence type="ECO:0000256" key="6">
    <source>
        <dbReference type="ARBA" id="ARBA00022723"/>
    </source>
</evidence>
<proteinExistence type="predicted"/>
<comment type="cofactor">
    <cofactor evidence="2">
        <name>Mn(2+)</name>
        <dbReference type="ChEBI" id="CHEBI:29035"/>
    </cofactor>
</comment>
<sequence>MKKPDIERVAEFMRLLHAFQSVERVIPAPNLTRKENDVEHSYTLTMFCWYLNDALELGLNKNKLLEYGLVHDFVEVYAGDTYVFDQERKETKHQREEEARIRIAAEFPEFKSLHKAIERYESQGDPEAMFVYVVDKLVPMVTNYLQNGHSWKEMNVQHEELFALKRRTIKNHEQVRELLEQLIQEIEPRWNDFFNT</sequence>
<dbReference type="InterPro" id="IPR003607">
    <property type="entry name" value="HD/PDEase_dom"/>
</dbReference>
<evidence type="ECO:0000256" key="4">
    <source>
        <dbReference type="ARBA" id="ARBA00011738"/>
    </source>
</evidence>
<dbReference type="PANTHER" id="PTHR11845">
    <property type="entry name" value="5'-DEOXYNUCLEOTIDASE HDDC2"/>
    <property type="match status" value="1"/>
</dbReference>
<comment type="cofactor">
    <cofactor evidence="3">
        <name>Co(2+)</name>
        <dbReference type="ChEBI" id="CHEBI:48828"/>
    </cofactor>
</comment>
<comment type="subunit">
    <text evidence="4">Homodimer.</text>
</comment>
<evidence type="ECO:0000313" key="9">
    <source>
        <dbReference type="EMBL" id="OGG62915.1"/>
    </source>
</evidence>
<evidence type="ECO:0000256" key="7">
    <source>
        <dbReference type="ARBA" id="ARBA00022801"/>
    </source>
</evidence>
<reference evidence="9 10" key="1">
    <citation type="journal article" date="2016" name="Nat. Commun.">
        <title>Thousands of microbial genomes shed light on interconnected biogeochemical processes in an aquifer system.</title>
        <authorList>
            <person name="Anantharaman K."/>
            <person name="Brown C.T."/>
            <person name="Hug L.A."/>
            <person name="Sharon I."/>
            <person name="Castelle C.J."/>
            <person name="Probst A.J."/>
            <person name="Thomas B.C."/>
            <person name="Singh A."/>
            <person name="Wilkins M.J."/>
            <person name="Karaoz U."/>
            <person name="Brodie E.L."/>
            <person name="Williams K.H."/>
            <person name="Hubbard S.S."/>
            <person name="Banfield J.F."/>
        </authorList>
    </citation>
    <scope>NUCLEOTIDE SEQUENCE [LARGE SCALE GENOMIC DNA]</scope>
</reference>
<dbReference type="EMBL" id="MFLI01000001">
    <property type="protein sequence ID" value="OGG62915.1"/>
    <property type="molecule type" value="Genomic_DNA"/>
</dbReference>
<evidence type="ECO:0000256" key="2">
    <source>
        <dbReference type="ARBA" id="ARBA00001936"/>
    </source>
</evidence>
<dbReference type="STRING" id="1798495.A3C19_02225"/>
<comment type="catalytic activity">
    <reaction evidence="1">
        <text>a 2'-deoxyribonucleoside 5'-phosphate + H2O = a 2'-deoxyribonucleoside + phosphate</text>
        <dbReference type="Rhea" id="RHEA:36167"/>
        <dbReference type="ChEBI" id="CHEBI:15377"/>
        <dbReference type="ChEBI" id="CHEBI:18274"/>
        <dbReference type="ChEBI" id="CHEBI:43474"/>
        <dbReference type="ChEBI" id="CHEBI:65317"/>
        <dbReference type="EC" id="3.1.3.89"/>
    </reaction>
</comment>
<dbReference type="Pfam" id="PF13023">
    <property type="entry name" value="HD_3"/>
    <property type="match status" value="1"/>
</dbReference>
<evidence type="ECO:0000259" key="8">
    <source>
        <dbReference type="SMART" id="SM00471"/>
    </source>
</evidence>
<dbReference type="GO" id="GO:0002953">
    <property type="term" value="F:5'-deoxynucleotidase activity"/>
    <property type="evidence" value="ECO:0007669"/>
    <property type="project" value="UniProtKB-EC"/>
</dbReference>
<dbReference type="SUPFAM" id="SSF109604">
    <property type="entry name" value="HD-domain/PDEase-like"/>
    <property type="match status" value="1"/>
</dbReference>
<accession>A0A1F6DNA9</accession>
<evidence type="ECO:0000256" key="3">
    <source>
        <dbReference type="ARBA" id="ARBA00001941"/>
    </source>
</evidence>
<dbReference type="GO" id="GO:0005737">
    <property type="term" value="C:cytoplasm"/>
    <property type="evidence" value="ECO:0007669"/>
    <property type="project" value="TreeGrafter"/>
</dbReference>
<dbReference type="InterPro" id="IPR039356">
    <property type="entry name" value="YfbR/HDDC2"/>
</dbReference>
<organism evidence="9 10">
    <name type="scientific">Candidatus Kaiserbacteria bacterium RIFCSPHIGHO2_02_FULL_54_22</name>
    <dbReference type="NCBI Taxonomy" id="1798495"/>
    <lineage>
        <taxon>Bacteria</taxon>
        <taxon>Candidatus Kaiseribacteriota</taxon>
    </lineage>
</organism>
<dbReference type="AlphaFoldDB" id="A0A1F6DNA9"/>
<comment type="caution">
    <text evidence="9">The sequence shown here is derived from an EMBL/GenBank/DDBJ whole genome shotgun (WGS) entry which is preliminary data.</text>
</comment>
<dbReference type="InterPro" id="IPR006674">
    <property type="entry name" value="HD_domain"/>
</dbReference>
<evidence type="ECO:0000256" key="5">
    <source>
        <dbReference type="ARBA" id="ARBA00012964"/>
    </source>
</evidence>
<dbReference type="Proteomes" id="UP000178532">
    <property type="component" value="Unassembled WGS sequence"/>
</dbReference>
<name>A0A1F6DNA9_9BACT</name>
<feature type="domain" description="HD/PDEase" evidence="8">
    <location>
        <begin position="33"/>
        <end position="149"/>
    </location>
</feature>
<evidence type="ECO:0000313" key="10">
    <source>
        <dbReference type="Proteomes" id="UP000178532"/>
    </source>
</evidence>
<keyword evidence="7" id="KW-0378">Hydrolase</keyword>
<dbReference type="PANTHER" id="PTHR11845:SF13">
    <property type="entry name" value="5'-DEOXYNUCLEOTIDASE HDDC2"/>
    <property type="match status" value="1"/>
</dbReference>
<evidence type="ECO:0000256" key="1">
    <source>
        <dbReference type="ARBA" id="ARBA00001638"/>
    </source>
</evidence>
<dbReference type="SMART" id="SM00471">
    <property type="entry name" value="HDc"/>
    <property type="match status" value="1"/>
</dbReference>
<protein>
    <recommendedName>
        <fullName evidence="5">5'-deoxynucleotidase</fullName>
        <ecNumber evidence="5">3.1.3.89</ecNumber>
    </recommendedName>
</protein>
<dbReference type="EC" id="3.1.3.89" evidence="5"/>